<accession>A0A5Q2RMV0</accession>
<keyword evidence="2" id="KW-1185">Reference proteome</keyword>
<proteinExistence type="predicted"/>
<dbReference type="EMBL" id="CP045851">
    <property type="protein sequence ID" value="QGG96262.1"/>
    <property type="molecule type" value="Genomic_DNA"/>
</dbReference>
<reference evidence="1 2" key="1">
    <citation type="submission" date="2019-11" db="EMBL/GenBank/DDBJ databases">
        <authorList>
            <person name="He Y."/>
        </authorList>
    </citation>
    <scope>NUCLEOTIDE SEQUENCE [LARGE SCALE GENOMIC DNA]</scope>
    <source>
        <strain evidence="1 2">SCSIO 58843</strain>
    </source>
</reference>
<evidence type="ECO:0000313" key="1">
    <source>
        <dbReference type="EMBL" id="QGG96262.1"/>
    </source>
</evidence>
<gene>
    <name evidence="1" type="ORF">GH723_14775</name>
</gene>
<sequence>MNAERTFKRLAVFAGLFFTGIIALGLANEPQGGSAVPARPAPSYSHEVLQQDALMTQQMSTPNAPVHRNDAQLGRSQDPGYVRAFEQHQEDIDRMLAQ</sequence>
<dbReference type="KEGG" id="atq:GH723_14775"/>
<name>A0A5Q2RMV0_9ACTN</name>
<dbReference type="AlphaFoldDB" id="A0A5Q2RMV0"/>
<organism evidence="1 2">
    <name type="scientific">Actinomarinicola tropica</name>
    <dbReference type="NCBI Taxonomy" id="2789776"/>
    <lineage>
        <taxon>Bacteria</taxon>
        <taxon>Bacillati</taxon>
        <taxon>Actinomycetota</taxon>
        <taxon>Acidimicrobiia</taxon>
        <taxon>Acidimicrobiales</taxon>
        <taxon>Iamiaceae</taxon>
        <taxon>Actinomarinicola</taxon>
    </lineage>
</organism>
<dbReference type="Proteomes" id="UP000334019">
    <property type="component" value="Chromosome"/>
</dbReference>
<dbReference type="RefSeq" id="WP_153760367.1">
    <property type="nucleotide sequence ID" value="NZ_CP045851.1"/>
</dbReference>
<evidence type="ECO:0000313" key="2">
    <source>
        <dbReference type="Proteomes" id="UP000334019"/>
    </source>
</evidence>
<protein>
    <submittedName>
        <fullName evidence="1">Uncharacterized protein</fullName>
    </submittedName>
</protein>